<organism evidence="5 6">
    <name type="scientific">Schizopora paradoxa</name>
    <dbReference type="NCBI Taxonomy" id="27342"/>
    <lineage>
        <taxon>Eukaryota</taxon>
        <taxon>Fungi</taxon>
        <taxon>Dikarya</taxon>
        <taxon>Basidiomycota</taxon>
        <taxon>Agaricomycotina</taxon>
        <taxon>Agaricomycetes</taxon>
        <taxon>Hymenochaetales</taxon>
        <taxon>Schizoporaceae</taxon>
        <taxon>Schizopora</taxon>
    </lineage>
</organism>
<dbReference type="SUPFAM" id="SSF52833">
    <property type="entry name" value="Thioredoxin-like"/>
    <property type="match status" value="1"/>
</dbReference>
<name>A0A0H2S742_9AGAM</name>
<feature type="compositionally biased region" description="Low complexity" evidence="3">
    <location>
        <begin position="129"/>
        <end position="150"/>
    </location>
</feature>
<dbReference type="OrthoDB" id="1026733at2759"/>
<dbReference type="Gene3D" id="3.40.30.10">
    <property type="entry name" value="Glutaredoxin"/>
    <property type="match status" value="1"/>
</dbReference>
<feature type="coiled-coil region" evidence="2">
    <location>
        <begin position="341"/>
        <end position="391"/>
    </location>
</feature>
<dbReference type="Proteomes" id="UP000053477">
    <property type="component" value="Unassembled WGS sequence"/>
</dbReference>
<dbReference type="Pfam" id="PF13899">
    <property type="entry name" value="Thioredoxin_7"/>
    <property type="match status" value="1"/>
</dbReference>
<feature type="domain" description="UBX" evidence="4">
    <location>
        <begin position="412"/>
        <end position="492"/>
    </location>
</feature>
<dbReference type="Gene3D" id="3.10.20.90">
    <property type="entry name" value="Phosphatidylinositol 3-kinase Catalytic Subunit, Chain A, domain 1"/>
    <property type="match status" value="1"/>
</dbReference>
<dbReference type="PANTHER" id="PTHR23322">
    <property type="entry name" value="FAS-ASSOCIATED PROTEIN"/>
    <property type="match status" value="1"/>
</dbReference>
<dbReference type="InterPro" id="IPR050730">
    <property type="entry name" value="UBX_domain-protein"/>
</dbReference>
<evidence type="ECO:0000259" key="4">
    <source>
        <dbReference type="PROSITE" id="PS50033"/>
    </source>
</evidence>
<evidence type="ECO:0000256" key="1">
    <source>
        <dbReference type="ARBA" id="ARBA00023054"/>
    </source>
</evidence>
<evidence type="ECO:0000313" key="5">
    <source>
        <dbReference type="EMBL" id="KLO12666.1"/>
    </source>
</evidence>
<dbReference type="GO" id="GO:0036503">
    <property type="term" value="P:ERAD pathway"/>
    <property type="evidence" value="ECO:0007669"/>
    <property type="project" value="TreeGrafter"/>
</dbReference>
<gene>
    <name evidence="5" type="ORF">SCHPADRAFT_915548</name>
</gene>
<dbReference type="GO" id="GO:0005783">
    <property type="term" value="C:endoplasmic reticulum"/>
    <property type="evidence" value="ECO:0007669"/>
    <property type="project" value="TreeGrafter"/>
</dbReference>
<protein>
    <recommendedName>
        <fullName evidence="4">UBX domain-containing protein</fullName>
    </recommendedName>
</protein>
<sequence>MYPSIGTELWIGWPALNSDGFLVSQVWSQATFSPLSPSNYVVRLEQALSVDCRMIVAQHYGLISPTIPEQSAVEWSPWANRLSIGGGGRPGHATDPASVADRWVRQLEEETGAICESRVDVGGGGGNGATAMTTGAAAGAGPGPSTLSSRRSALSKAAGQRVLPDFYMGSYESALRVAEKEMRPMMVVLVSEEHDDVADFKRMVLVDEDLVRVLRENDFVVWGGDVRDYEASQASQKLGATTYPFVAFVALQPRGGRNSSSSILTVLSRHQGPAVPRSPQLSASSNTSVVPTAASTLVNHLTNTLLPRVTPHLGRLRGAAAERALAARLIAEQNAAFQASADRDRERIEMAEIAIREREEEERRRKREEEERKLKEEEEFCRRESEKAERLLWWRYARRCLLAPEPSPSSTDGGKPVRIALRLPSGARVVRLFSPSTPITQLYIAAASNLIPQEHAPSDDPKEPPSTYRTIQSVAAVESKCWNFALATTYPRVVIPGDGKSKIGDIRGLRYGGVVAIEMQDDIPVSPPRSIRGGEDDSDGYETEED</sequence>
<dbReference type="InterPro" id="IPR001012">
    <property type="entry name" value="UBX_dom"/>
</dbReference>
<evidence type="ECO:0000256" key="3">
    <source>
        <dbReference type="SAM" id="MobiDB-lite"/>
    </source>
</evidence>
<feature type="region of interest" description="Disordered" evidence="3">
    <location>
        <begin position="520"/>
        <end position="546"/>
    </location>
</feature>
<evidence type="ECO:0000256" key="2">
    <source>
        <dbReference type="SAM" id="Coils"/>
    </source>
</evidence>
<dbReference type="Pfam" id="PF00789">
    <property type="entry name" value="UBX"/>
    <property type="match status" value="1"/>
</dbReference>
<dbReference type="PROSITE" id="PS50033">
    <property type="entry name" value="UBX"/>
    <property type="match status" value="1"/>
</dbReference>
<feature type="compositionally biased region" description="Acidic residues" evidence="3">
    <location>
        <begin position="536"/>
        <end position="546"/>
    </location>
</feature>
<reference evidence="5 6" key="1">
    <citation type="submission" date="2015-04" db="EMBL/GenBank/DDBJ databases">
        <title>Complete genome sequence of Schizopora paradoxa KUC8140, a cosmopolitan wood degrader in East Asia.</title>
        <authorList>
            <consortium name="DOE Joint Genome Institute"/>
            <person name="Min B."/>
            <person name="Park H."/>
            <person name="Jang Y."/>
            <person name="Kim J.-J."/>
            <person name="Kim K.H."/>
            <person name="Pangilinan J."/>
            <person name="Lipzen A."/>
            <person name="Riley R."/>
            <person name="Grigoriev I.V."/>
            <person name="Spatafora J.W."/>
            <person name="Choi I.-G."/>
        </authorList>
    </citation>
    <scope>NUCLEOTIDE SEQUENCE [LARGE SCALE GENOMIC DNA]</scope>
    <source>
        <strain evidence="5 6">KUC8140</strain>
    </source>
</reference>
<dbReference type="STRING" id="27342.A0A0H2S742"/>
<accession>A0A0H2S742</accession>
<feature type="region of interest" description="Disordered" evidence="3">
    <location>
        <begin position="125"/>
        <end position="150"/>
    </location>
</feature>
<dbReference type="PANTHER" id="PTHR23322:SF1">
    <property type="entry name" value="FAS-ASSOCIATED FACTOR 2"/>
    <property type="match status" value="1"/>
</dbReference>
<dbReference type="AlphaFoldDB" id="A0A0H2S742"/>
<dbReference type="CDD" id="cd01767">
    <property type="entry name" value="UBX"/>
    <property type="match status" value="1"/>
</dbReference>
<dbReference type="InterPro" id="IPR036249">
    <property type="entry name" value="Thioredoxin-like_sf"/>
</dbReference>
<dbReference type="SMART" id="SM00594">
    <property type="entry name" value="UAS"/>
    <property type="match status" value="1"/>
</dbReference>
<keyword evidence="1 2" id="KW-0175">Coiled coil</keyword>
<dbReference type="InParanoid" id="A0A0H2S742"/>
<proteinExistence type="predicted"/>
<dbReference type="SUPFAM" id="SSF54236">
    <property type="entry name" value="Ubiquitin-like"/>
    <property type="match status" value="1"/>
</dbReference>
<dbReference type="FunCoup" id="A0A0H2S742">
    <property type="interactions" value="816"/>
</dbReference>
<dbReference type="InterPro" id="IPR029071">
    <property type="entry name" value="Ubiquitin-like_domsf"/>
</dbReference>
<dbReference type="EMBL" id="KQ085973">
    <property type="protein sequence ID" value="KLO12666.1"/>
    <property type="molecule type" value="Genomic_DNA"/>
</dbReference>
<dbReference type="GO" id="GO:0043130">
    <property type="term" value="F:ubiquitin binding"/>
    <property type="evidence" value="ECO:0007669"/>
    <property type="project" value="TreeGrafter"/>
</dbReference>
<dbReference type="InterPro" id="IPR006577">
    <property type="entry name" value="UAS"/>
</dbReference>
<evidence type="ECO:0000313" key="6">
    <source>
        <dbReference type="Proteomes" id="UP000053477"/>
    </source>
</evidence>
<keyword evidence="6" id="KW-1185">Reference proteome</keyword>